<feature type="compositionally biased region" description="Low complexity" evidence="5">
    <location>
        <begin position="82"/>
        <end position="93"/>
    </location>
</feature>
<name>A0ABR1XE20_9PEZI</name>
<evidence type="ECO:0000256" key="2">
    <source>
        <dbReference type="ARBA" id="ARBA00022723"/>
    </source>
</evidence>
<evidence type="ECO:0000256" key="5">
    <source>
        <dbReference type="SAM" id="MobiDB-lite"/>
    </source>
</evidence>
<organism evidence="7 8">
    <name type="scientific">Apiospora hydei</name>
    <dbReference type="NCBI Taxonomy" id="1337664"/>
    <lineage>
        <taxon>Eukaryota</taxon>
        <taxon>Fungi</taxon>
        <taxon>Dikarya</taxon>
        <taxon>Ascomycota</taxon>
        <taxon>Pezizomycotina</taxon>
        <taxon>Sordariomycetes</taxon>
        <taxon>Xylariomycetidae</taxon>
        <taxon>Amphisphaeriales</taxon>
        <taxon>Apiosporaceae</taxon>
        <taxon>Apiospora</taxon>
    </lineage>
</organism>
<dbReference type="PANTHER" id="PTHR42904">
    <property type="entry name" value="NUDIX HYDROLASE, NUDC SUBFAMILY"/>
    <property type="match status" value="1"/>
</dbReference>
<dbReference type="GeneID" id="92038927"/>
<keyword evidence="2" id="KW-0479">Metal-binding</keyword>
<dbReference type="PANTHER" id="PTHR42904:SF1">
    <property type="entry name" value="NUCLEOSIDE DIPHOSPHATE-LINKED MOIETY X MOTIF 17"/>
    <property type="match status" value="1"/>
</dbReference>
<feature type="compositionally biased region" description="Low complexity" evidence="5">
    <location>
        <begin position="106"/>
        <end position="124"/>
    </location>
</feature>
<evidence type="ECO:0000259" key="6">
    <source>
        <dbReference type="PROSITE" id="PS51462"/>
    </source>
</evidence>
<accession>A0ABR1XE20</accession>
<gene>
    <name evidence="7" type="ORF">PG997_001552</name>
</gene>
<proteinExistence type="predicted"/>
<feature type="region of interest" description="Disordered" evidence="5">
    <location>
        <begin position="55"/>
        <end position="169"/>
    </location>
</feature>
<feature type="domain" description="Nudix hydrolase" evidence="6">
    <location>
        <begin position="158"/>
        <end position="322"/>
    </location>
</feature>
<evidence type="ECO:0000256" key="1">
    <source>
        <dbReference type="ARBA" id="ARBA00001946"/>
    </source>
</evidence>
<evidence type="ECO:0000313" key="7">
    <source>
        <dbReference type="EMBL" id="KAK8094867.1"/>
    </source>
</evidence>
<feature type="compositionally biased region" description="Acidic residues" evidence="5">
    <location>
        <begin position="257"/>
        <end position="274"/>
    </location>
</feature>
<evidence type="ECO:0000256" key="3">
    <source>
        <dbReference type="ARBA" id="ARBA00022801"/>
    </source>
</evidence>
<evidence type="ECO:0000256" key="4">
    <source>
        <dbReference type="ARBA" id="ARBA00022842"/>
    </source>
</evidence>
<comment type="caution">
    <text evidence="7">The sequence shown here is derived from an EMBL/GenBank/DDBJ whole genome shotgun (WGS) entry which is preliminary data.</text>
</comment>
<dbReference type="SUPFAM" id="SSF55811">
    <property type="entry name" value="Nudix"/>
    <property type="match status" value="1"/>
</dbReference>
<dbReference type="PROSITE" id="PS51462">
    <property type="entry name" value="NUDIX"/>
    <property type="match status" value="1"/>
</dbReference>
<feature type="region of interest" description="Disordered" evidence="5">
    <location>
        <begin position="257"/>
        <end position="279"/>
    </location>
</feature>
<dbReference type="RefSeq" id="XP_066675640.1">
    <property type="nucleotide sequence ID" value="XM_066805867.1"/>
</dbReference>
<reference evidence="7 8" key="1">
    <citation type="submission" date="2023-01" db="EMBL/GenBank/DDBJ databases">
        <title>Analysis of 21 Apiospora genomes using comparative genomics revels a genus with tremendous synthesis potential of carbohydrate active enzymes and secondary metabolites.</title>
        <authorList>
            <person name="Sorensen T."/>
        </authorList>
    </citation>
    <scope>NUCLEOTIDE SEQUENCE [LARGE SCALE GENOMIC DNA]</scope>
    <source>
        <strain evidence="7 8">CBS 114990</strain>
    </source>
</reference>
<keyword evidence="8" id="KW-1185">Reference proteome</keyword>
<dbReference type="InterPro" id="IPR000086">
    <property type="entry name" value="NUDIX_hydrolase_dom"/>
</dbReference>
<keyword evidence="3" id="KW-0378">Hydrolase</keyword>
<evidence type="ECO:0000313" key="8">
    <source>
        <dbReference type="Proteomes" id="UP001433268"/>
    </source>
</evidence>
<dbReference type="Pfam" id="PF00293">
    <property type="entry name" value="NUDIX"/>
    <property type="match status" value="1"/>
</dbReference>
<sequence length="332" mass="36723">MPTSNIDGAPLPVIPENLRPYLVTPAAYLEQHKSEGVTHLVVGTVVLDNDSCGKAQARDRSSFPYSPAHGESDRTFSSPVASPLSTPSFSSPLEQDPVFSPPPSPTSSLSSSPPSPLEHSQSSPKSATEGKSAVVPTAALSRAEAKLYKPPSQPSSASKHRYYSSSHEKRDQKFKKILLVQRSRHDYGGLCWEIPGGSCDLHDASILDAAARELAEEAGLRVRRFVAVVDRQRHEWLDRGEIWRKLTFIVEAESEHEADDEYGEISGGESDEESNEQRSQLKIRLDPEEHEDFVWASREDLVSGGIGERTFTWMQDEQRQVIMGAFDIIENL</sequence>
<dbReference type="EMBL" id="JAQQWN010000002">
    <property type="protein sequence ID" value="KAK8094867.1"/>
    <property type="molecule type" value="Genomic_DNA"/>
</dbReference>
<dbReference type="Proteomes" id="UP001433268">
    <property type="component" value="Unassembled WGS sequence"/>
</dbReference>
<keyword evidence="4" id="KW-0460">Magnesium</keyword>
<dbReference type="InterPro" id="IPR015797">
    <property type="entry name" value="NUDIX_hydrolase-like_dom_sf"/>
</dbReference>
<dbReference type="InterPro" id="IPR050241">
    <property type="entry name" value="NAD-cap_RNA_hydrolase_NudC"/>
</dbReference>
<protein>
    <submittedName>
        <fullName evidence="7">NUDIX hydrolase domain-like protein</fullName>
    </submittedName>
</protein>
<dbReference type="Gene3D" id="3.90.79.10">
    <property type="entry name" value="Nucleoside Triphosphate Pyrophosphohydrolase"/>
    <property type="match status" value="1"/>
</dbReference>
<comment type="cofactor">
    <cofactor evidence="1">
        <name>Mg(2+)</name>
        <dbReference type="ChEBI" id="CHEBI:18420"/>
    </cofactor>
</comment>